<dbReference type="Gene3D" id="3.30.450.40">
    <property type="match status" value="1"/>
</dbReference>
<dbReference type="OrthoDB" id="8525200at2"/>
<dbReference type="AlphaFoldDB" id="A0A420ENC2"/>
<gene>
    <name evidence="2" type="ORF">DBZ36_00160</name>
</gene>
<name>A0A420ENC2_9ALTE</name>
<proteinExistence type="predicted"/>
<dbReference type="RefSeq" id="WP_120352899.1">
    <property type="nucleotide sequence ID" value="NZ_RAQO01000001.1"/>
</dbReference>
<dbReference type="Proteomes" id="UP000286482">
    <property type="component" value="Unassembled WGS sequence"/>
</dbReference>
<dbReference type="PANTHER" id="PTHR38765">
    <property type="entry name" value="DUF484 DOMAIN-CONTAINING PROTEIN"/>
    <property type="match status" value="1"/>
</dbReference>
<keyword evidence="1" id="KW-0175">Coiled coil</keyword>
<dbReference type="EMBL" id="RAQO01000001">
    <property type="protein sequence ID" value="RKF22096.1"/>
    <property type="molecule type" value="Genomic_DNA"/>
</dbReference>
<evidence type="ECO:0000256" key="1">
    <source>
        <dbReference type="SAM" id="Coils"/>
    </source>
</evidence>
<protein>
    <submittedName>
        <fullName evidence="2">DUF484 family protein</fullName>
    </submittedName>
</protein>
<accession>A0A420ENC2</accession>
<dbReference type="InterPro" id="IPR029016">
    <property type="entry name" value="GAF-like_dom_sf"/>
</dbReference>
<organism evidence="2 3">
    <name type="scientific">Alginatibacterium sediminis</name>
    <dbReference type="NCBI Taxonomy" id="2164068"/>
    <lineage>
        <taxon>Bacteria</taxon>
        <taxon>Pseudomonadati</taxon>
        <taxon>Pseudomonadota</taxon>
        <taxon>Gammaproteobacteria</taxon>
        <taxon>Alteromonadales</taxon>
        <taxon>Alteromonadaceae</taxon>
        <taxon>Alginatibacterium</taxon>
    </lineage>
</organism>
<evidence type="ECO:0000313" key="2">
    <source>
        <dbReference type="EMBL" id="RKF22096.1"/>
    </source>
</evidence>
<evidence type="ECO:0000313" key="3">
    <source>
        <dbReference type="Proteomes" id="UP000286482"/>
    </source>
</evidence>
<comment type="caution">
    <text evidence="2">The sequence shown here is derived from an EMBL/GenBank/DDBJ whole genome shotgun (WGS) entry which is preliminary data.</text>
</comment>
<reference evidence="2 3" key="1">
    <citation type="submission" date="2018-09" db="EMBL/GenBank/DDBJ databases">
        <authorList>
            <person name="Wang Z."/>
        </authorList>
    </citation>
    <scope>NUCLEOTIDE SEQUENCE [LARGE SCALE GENOMIC DNA]</scope>
    <source>
        <strain evidence="2 3">ALS 81</strain>
    </source>
</reference>
<keyword evidence="3" id="KW-1185">Reference proteome</keyword>
<feature type="coiled-coil region" evidence="1">
    <location>
        <begin position="48"/>
        <end position="75"/>
    </location>
</feature>
<sequence>MNEPDLNQALRANESLIVEYLQENRDFFERNPQLLDTLKVSQAHKGVVSLVELQQHRQRDKIQALEQEISELMAVASHNERIYQVYVATLPRLLECDSFAELQHQLRQSLIEDLGVDDVGLVLNCDSFQELDANAVHCLSSDLIKRIRLTRLGEAPHYFGRLSQGEQNELFSESYGEGSVAIMPLGANAQFGFFVARSRDTDHYVAGMDSLLLTQLCEVLASLLPKLLVPQEQSKRAKLR</sequence>
<dbReference type="PANTHER" id="PTHR38765:SF1">
    <property type="entry name" value="DUF484 DOMAIN-CONTAINING PROTEIN"/>
    <property type="match status" value="1"/>
</dbReference>
<dbReference type="Pfam" id="PF04340">
    <property type="entry name" value="DUF484"/>
    <property type="match status" value="1"/>
</dbReference>
<dbReference type="InterPro" id="IPR007435">
    <property type="entry name" value="DUF484"/>
</dbReference>